<dbReference type="OrthoDB" id="27260at2"/>
<dbReference type="AlphaFoldDB" id="A0A1I3IE40"/>
<reference evidence="3" key="1">
    <citation type="submission" date="2016-10" db="EMBL/GenBank/DDBJ databases">
        <authorList>
            <person name="Varghese N."/>
            <person name="Submissions S."/>
        </authorList>
    </citation>
    <scope>NUCLEOTIDE SEQUENCE [LARGE SCALE GENOMIC DNA]</scope>
    <source>
        <strain evidence="3">DSM 26348</strain>
    </source>
</reference>
<organism evidence="2 3">
    <name type="scientific">Planctomicrobium piriforme</name>
    <dbReference type="NCBI Taxonomy" id="1576369"/>
    <lineage>
        <taxon>Bacteria</taxon>
        <taxon>Pseudomonadati</taxon>
        <taxon>Planctomycetota</taxon>
        <taxon>Planctomycetia</taxon>
        <taxon>Planctomycetales</taxon>
        <taxon>Planctomycetaceae</taxon>
        <taxon>Planctomicrobium</taxon>
    </lineage>
</organism>
<evidence type="ECO:0000313" key="3">
    <source>
        <dbReference type="Proteomes" id="UP000199518"/>
    </source>
</evidence>
<name>A0A1I3IE40_9PLAN</name>
<protein>
    <submittedName>
        <fullName evidence="2">Ribbon-helix-helix protein, copG family</fullName>
    </submittedName>
</protein>
<dbReference type="InterPro" id="IPR013321">
    <property type="entry name" value="Arc_rbn_hlx_hlx"/>
</dbReference>
<evidence type="ECO:0000313" key="2">
    <source>
        <dbReference type="EMBL" id="SFI46129.1"/>
    </source>
</evidence>
<feature type="domain" description="Antitoxin FitA-like ribbon-helix-helix" evidence="1">
    <location>
        <begin position="2"/>
        <end position="40"/>
    </location>
</feature>
<proteinExistence type="predicted"/>
<dbReference type="Proteomes" id="UP000199518">
    <property type="component" value="Unassembled WGS sequence"/>
</dbReference>
<dbReference type="SUPFAM" id="SSF47598">
    <property type="entry name" value="Ribbon-helix-helix"/>
    <property type="match status" value="1"/>
</dbReference>
<dbReference type="STRING" id="1576369.SAMN05421753_10980"/>
<dbReference type="InterPro" id="IPR010985">
    <property type="entry name" value="Ribbon_hlx_hlx"/>
</dbReference>
<sequence length="87" mass="9714">MAQFLVRNLDDDVRDKLRELASRQGRSMEETVRDILRNAVVAQSGSQAGLGTRLAKRFAAHKLKAEILELHGQFLESMQAGYSSRGI</sequence>
<dbReference type="Pfam" id="PF22513">
    <property type="entry name" value="FitA-like_RHH"/>
    <property type="match status" value="1"/>
</dbReference>
<dbReference type="RefSeq" id="WP_092050761.1">
    <property type="nucleotide sequence ID" value="NZ_FOQD01000009.1"/>
</dbReference>
<accession>A0A1I3IE40</accession>
<evidence type="ECO:0000259" key="1">
    <source>
        <dbReference type="Pfam" id="PF22513"/>
    </source>
</evidence>
<dbReference type="Gene3D" id="1.10.1220.10">
    <property type="entry name" value="Met repressor-like"/>
    <property type="match status" value="1"/>
</dbReference>
<dbReference type="InterPro" id="IPR053853">
    <property type="entry name" value="FitA-like_RHH"/>
</dbReference>
<dbReference type="GO" id="GO:0006355">
    <property type="term" value="P:regulation of DNA-templated transcription"/>
    <property type="evidence" value="ECO:0007669"/>
    <property type="project" value="InterPro"/>
</dbReference>
<gene>
    <name evidence="2" type="ORF">SAMN05421753_10980</name>
</gene>
<dbReference type="EMBL" id="FOQD01000009">
    <property type="protein sequence ID" value="SFI46129.1"/>
    <property type="molecule type" value="Genomic_DNA"/>
</dbReference>
<keyword evidence="3" id="KW-1185">Reference proteome</keyword>